<evidence type="ECO:0000313" key="2">
    <source>
        <dbReference type="EMBL" id="CAE7255476.1"/>
    </source>
</evidence>
<accession>A0A812M1N8</accession>
<comment type="caution">
    <text evidence="2">The sequence shown here is derived from an EMBL/GenBank/DDBJ whole genome shotgun (WGS) entry which is preliminary data.</text>
</comment>
<reference evidence="2" key="1">
    <citation type="submission" date="2021-02" db="EMBL/GenBank/DDBJ databases">
        <authorList>
            <person name="Dougan E. K."/>
            <person name="Rhodes N."/>
            <person name="Thang M."/>
            <person name="Chan C."/>
        </authorList>
    </citation>
    <scope>NUCLEOTIDE SEQUENCE</scope>
</reference>
<dbReference type="OrthoDB" id="406832at2759"/>
<evidence type="ECO:0000313" key="3">
    <source>
        <dbReference type="Proteomes" id="UP000649617"/>
    </source>
</evidence>
<name>A0A812M1N8_SYMPI</name>
<proteinExistence type="predicted"/>
<dbReference type="AlphaFoldDB" id="A0A812M1N8"/>
<gene>
    <name evidence="2" type="ORF">SPIL2461_LOCUS5135</name>
</gene>
<keyword evidence="1" id="KW-0732">Signal</keyword>
<evidence type="ECO:0000256" key="1">
    <source>
        <dbReference type="SAM" id="SignalP"/>
    </source>
</evidence>
<protein>
    <recommendedName>
        <fullName evidence="4">F5/8 type C domain-containing protein</fullName>
    </recommendedName>
</protein>
<feature type="chain" id="PRO_5032726897" description="F5/8 type C domain-containing protein" evidence="1">
    <location>
        <begin position="19"/>
        <end position="199"/>
    </location>
</feature>
<keyword evidence="3" id="KW-1185">Reference proteome</keyword>
<sequence>MQCLSFVMSLLLIQGGAQRSCPYRYLMLQVHACNDASQSAWSVAGLAFRDNTGKIIDVPATRSNADLHRGRPRVPASFGFSGTEPWNVLDGNPFSILQVDDTYSVEGEIDRGRDLSRPTFAAMLVIDLEVPRQVGSYTMVSRRDGSDDTHPRRWTLRGSNDLTSWANMSTYDLHTKPFPEGEAGFGRIFSGDLVCGELE</sequence>
<dbReference type="Gene3D" id="2.60.120.260">
    <property type="entry name" value="Galactose-binding domain-like"/>
    <property type="match status" value="1"/>
</dbReference>
<feature type="signal peptide" evidence="1">
    <location>
        <begin position="1"/>
        <end position="18"/>
    </location>
</feature>
<dbReference type="EMBL" id="CAJNIZ010007127">
    <property type="protein sequence ID" value="CAE7255476.1"/>
    <property type="molecule type" value="Genomic_DNA"/>
</dbReference>
<dbReference type="Proteomes" id="UP000649617">
    <property type="component" value="Unassembled WGS sequence"/>
</dbReference>
<organism evidence="2 3">
    <name type="scientific">Symbiodinium pilosum</name>
    <name type="common">Dinoflagellate</name>
    <dbReference type="NCBI Taxonomy" id="2952"/>
    <lineage>
        <taxon>Eukaryota</taxon>
        <taxon>Sar</taxon>
        <taxon>Alveolata</taxon>
        <taxon>Dinophyceae</taxon>
        <taxon>Suessiales</taxon>
        <taxon>Symbiodiniaceae</taxon>
        <taxon>Symbiodinium</taxon>
    </lineage>
</organism>
<evidence type="ECO:0008006" key="4">
    <source>
        <dbReference type="Google" id="ProtNLM"/>
    </source>
</evidence>